<dbReference type="InterPro" id="IPR029063">
    <property type="entry name" value="SAM-dependent_MTases_sf"/>
</dbReference>
<organism evidence="1 2">
    <name type="scientific">Seohaeicola zhoushanensis</name>
    <dbReference type="NCBI Taxonomy" id="1569283"/>
    <lineage>
        <taxon>Bacteria</taxon>
        <taxon>Pseudomonadati</taxon>
        <taxon>Pseudomonadota</taxon>
        <taxon>Alphaproteobacteria</taxon>
        <taxon>Rhodobacterales</taxon>
        <taxon>Roseobacteraceae</taxon>
        <taxon>Seohaeicola</taxon>
    </lineage>
</organism>
<reference evidence="1" key="2">
    <citation type="submission" date="2020-09" db="EMBL/GenBank/DDBJ databases">
        <authorList>
            <person name="Sun Q."/>
            <person name="Kim S."/>
        </authorList>
    </citation>
    <scope>NUCLEOTIDE SEQUENCE</scope>
    <source>
        <strain evidence="1">KCTC 42650</strain>
    </source>
</reference>
<sequence length="219" mass="24792">MEEMERLRNDFAIDTAVEDLARVAALLPRLRDKLKILEAALAQITTAGLEEAQAPAASFPYIPLDLADFFDCMFDLEAALSADPDYADPDLRHRRVDLVEAGCGPGRNLFLLGATDRFEFRRLEGFDHAPELIDQGRRVFGLGERIYGGDCNSFDYAPWDVVYFYRPFSDPDAQNDFEQYLVGKMRTGAYVIGCGHVGLDRDRRLLEKCGKGRIFKKLR</sequence>
<dbReference type="SUPFAM" id="SSF53335">
    <property type="entry name" value="S-adenosyl-L-methionine-dependent methyltransferases"/>
    <property type="match status" value="1"/>
</dbReference>
<evidence type="ECO:0000313" key="1">
    <source>
        <dbReference type="EMBL" id="GHF51718.1"/>
    </source>
</evidence>
<dbReference type="AlphaFoldDB" id="A0A8J3GYL2"/>
<name>A0A8J3GYL2_9RHOB</name>
<evidence type="ECO:0000313" key="2">
    <source>
        <dbReference type="Proteomes" id="UP000626220"/>
    </source>
</evidence>
<dbReference type="Proteomes" id="UP000626220">
    <property type="component" value="Unassembled WGS sequence"/>
</dbReference>
<protein>
    <submittedName>
        <fullName evidence="1">Uncharacterized protein</fullName>
    </submittedName>
</protein>
<reference evidence="1" key="1">
    <citation type="journal article" date="2014" name="Int. J. Syst. Evol. Microbiol.">
        <title>Complete genome sequence of Corynebacterium casei LMG S-19264T (=DSM 44701T), isolated from a smear-ripened cheese.</title>
        <authorList>
            <consortium name="US DOE Joint Genome Institute (JGI-PGF)"/>
            <person name="Walter F."/>
            <person name="Albersmeier A."/>
            <person name="Kalinowski J."/>
            <person name="Ruckert C."/>
        </authorList>
    </citation>
    <scope>NUCLEOTIDE SEQUENCE</scope>
    <source>
        <strain evidence="1">KCTC 42650</strain>
    </source>
</reference>
<dbReference type="RefSeq" id="WP_189680363.1">
    <property type="nucleotide sequence ID" value="NZ_BNCJ01000005.1"/>
</dbReference>
<keyword evidence="2" id="KW-1185">Reference proteome</keyword>
<comment type="caution">
    <text evidence="1">The sequence shown here is derived from an EMBL/GenBank/DDBJ whole genome shotgun (WGS) entry which is preliminary data.</text>
</comment>
<proteinExistence type="predicted"/>
<accession>A0A8J3GYL2</accession>
<dbReference type="Gene3D" id="3.40.50.150">
    <property type="entry name" value="Vaccinia Virus protein VP39"/>
    <property type="match status" value="1"/>
</dbReference>
<gene>
    <name evidence="1" type="ORF">GCM10017056_24400</name>
</gene>
<dbReference type="EMBL" id="BNCJ01000005">
    <property type="protein sequence ID" value="GHF51718.1"/>
    <property type="molecule type" value="Genomic_DNA"/>
</dbReference>